<dbReference type="Proteomes" id="UP000824469">
    <property type="component" value="Unassembled WGS sequence"/>
</dbReference>
<comment type="subcellular location">
    <subcellularLocation>
        <location evidence="1">Membrane</location>
        <topology evidence="1">Multi-pass membrane protein</topology>
    </subcellularLocation>
</comment>
<dbReference type="InterPro" id="IPR034294">
    <property type="entry name" value="Aquaporin_transptr"/>
</dbReference>
<keyword evidence="2 6" id="KW-0812">Transmembrane</keyword>
<keyword evidence="8" id="KW-1185">Reference proteome</keyword>
<dbReference type="SMART" id="SM00320">
    <property type="entry name" value="WD40"/>
    <property type="match status" value="2"/>
</dbReference>
<name>A0AA38FRH6_TAXCH</name>
<evidence type="ECO:0000313" key="7">
    <source>
        <dbReference type="EMBL" id="KAH9308921.1"/>
    </source>
</evidence>
<dbReference type="Gene3D" id="1.20.1080.10">
    <property type="entry name" value="Glycerol uptake facilitator protein"/>
    <property type="match status" value="1"/>
</dbReference>
<evidence type="ECO:0000256" key="3">
    <source>
        <dbReference type="ARBA" id="ARBA00022989"/>
    </source>
</evidence>
<sequence length="313" mass="35108">IWEFMEAHQRWHPTAEFAVPGEDGEQVYAISWAPNIGRPYELIAIASSKGVSIWHIELDPNINERPKLKRVATLSGHDGEVWQLDWDMGGMTLATSGNDGTVRLWQSNTNGVWQEVAVILLTPQGFGVTVHYIWYQSDHPGGHINSAVTLGLFQERNFSLLRAMFYMIRQCLGAICGAGVVKGFQRHPYKMVGDGCNSVAHGYTEGDGLGAEIFGTFVLVYTIFSATDAKRSARESHFPVVYCVARHDMPNNAAPKTIDRNAATLRDSILFSVKLQKLYNAVRVDIKQHCSVDYRKLDFFADNKYEYGIDDPF</sequence>
<dbReference type="PANTHER" id="PTHR45687">
    <property type="entry name" value="AQUAPORIN OR AQUAGLYCEROPORIN RELATED"/>
    <property type="match status" value="1"/>
</dbReference>
<evidence type="ECO:0000256" key="1">
    <source>
        <dbReference type="ARBA" id="ARBA00004141"/>
    </source>
</evidence>
<dbReference type="GO" id="GO:0015267">
    <property type="term" value="F:channel activity"/>
    <property type="evidence" value="ECO:0007669"/>
    <property type="project" value="InterPro"/>
</dbReference>
<evidence type="ECO:0000256" key="6">
    <source>
        <dbReference type="RuleBase" id="RU000477"/>
    </source>
</evidence>
<evidence type="ECO:0000256" key="5">
    <source>
        <dbReference type="PROSITE-ProRule" id="PRU00221"/>
    </source>
</evidence>
<dbReference type="InterPro" id="IPR023271">
    <property type="entry name" value="Aquaporin-like"/>
</dbReference>
<comment type="caution">
    <text evidence="7">The sequence shown here is derived from an EMBL/GenBank/DDBJ whole genome shotgun (WGS) entry which is preliminary data.</text>
</comment>
<gene>
    <name evidence="7" type="ORF">KI387_036832</name>
</gene>
<keyword evidence="6" id="KW-0813">Transport</keyword>
<feature type="repeat" description="WD" evidence="5">
    <location>
        <begin position="74"/>
        <end position="106"/>
    </location>
</feature>
<dbReference type="PROSITE" id="PS50082">
    <property type="entry name" value="WD_REPEATS_2"/>
    <property type="match status" value="1"/>
</dbReference>
<dbReference type="PROSITE" id="PS50294">
    <property type="entry name" value="WD_REPEATS_REGION"/>
    <property type="match status" value="1"/>
</dbReference>
<dbReference type="PRINTS" id="PR00783">
    <property type="entry name" value="MINTRINSICP"/>
</dbReference>
<dbReference type="GO" id="GO:0016020">
    <property type="term" value="C:membrane"/>
    <property type="evidence" value="ECO:0007669"/>
    <property type="project" value="UniProtKB-SubCell"/>
</dbReference>
<keyword evidence="4" id="KW-0472">Membrane</keyword>
<evidence type="ECO:0000256" key="2">
    <source>
        <dbReference type="ARBA" id="ARBA00022692"/>
    </source>
</evidence>
<dbReference type="SUPFAM" id="SSF50978">
    <property type="entry name" value="WD40 repeat-like"/>
    <property type="match status" value="1"/>
</dbReference>
<dbReference type="AlphaFoldDB" id="A0AA38FRH6"/>
<organism evidence="7 8">
    <name type="scientific">Taxus chinensis</name>
    <name type="common">Chinese yew</name>
    <name type="synonym">Taxus wallichiana var. chinensis</name>
    <dbReference type="NCBI Taxonomy" id="29808"/>
    <lineage>
        <taxon>Eukaryota</taxon>
        <taxon>Viridiplantae</taxon>
        <taxon>Streptophyta</taxon>
        <taxon>Embryophyta</taxon>
        <taxon>Tracheophyta</taxon>
        <taxon>Spermatophyta</taxon>
        <taxon>Pinopsida</taxon>
        <taxon>Pinidae</taxon>
        <taxon>Conifers II</taxon>
        <taxon>Cupressales</taxon>
        <taxon>Taxaceae</taxon>
        <taxon>Taxus</taxon>
    </lineage>
</organism>
<evidence type="ECO:0000256" key="4">
    <source>
        <dbReference type="ARBA" id="ARBA00023136"/>
    </source>
</evidence>
<dbReference type="InterPro" id="IPR000425">
    <property type="entry name" value="MIP"/>
</dbReference>
<reference evidence="7 8" key="1">
    <citation type="journal article" date="2021" name="Nat. Plants">
        <title>The Taxus genome provides insights into paclitaxel biosynthesis.</title>
        <authorList>
            <person name="Xiong X."/>
            <person name="Gou J."/>
            <person name="Liao Q."/>
            <person name="Li Y."/>
            <person name="Zhou Q."/>
            <person name="Bi G."/>
            <person name="Li C."/>
            <person name="Du R."/>
            <person name="Wang X."/>
            <person name="Sun T."/>
            <person name="Guo L."/>
            <person name="Liang H."/>
            <person name="Lu P."/>
            <person name="Wu Y."/>
            <person name="Zhang Z."/>
            <person name="Ro D.K."/>
            <person name="Shang Y."/>
            <person name="Huang S."/>
            <person name="Yan J."/>
        </authorList>
    </citation>
    <scope>NUCLEOTIDE SEQUENCE [LARGE SCALE GENOMIC DNA]</scope>
    <source>
        <strain evidence="7">Ta-2019</strain>
    </source>
</reference>
<dbReference type="Pfam" id="PF00230">
    <property type="entry name" value="MIP"/>
    <property type="match status" value="1"/>
</dbReference>
<dbReference type="EMBL" id="JAHRHJ020000007">
    <property type="protein sequence ID" value="KAH9308921.1"/>
    <property type="molecule type" value="Genomic_DNA"/>
</dbReference>
<dbReference type="InterPro" id="IPR036322">
    <property type="entry name" value="WD40_repeat_dom_sf"/>
</dbReference>
<dbReference type="InterPro" id="IPR001680">
    <property type="entry name" value="WD40_rpt"/>
</dbReference>
<protein>
    <submittedName>
        <fullName evidence="7">Uncharacterized protein</fullName>
    </submittedName>
</protein>
<dbReference type="Pfam" id="PF00400">
    <property type="entry name" value="WD40"/>
    <property type="match status" value="1"/>
</dbReference>
<accession>A0AA38FRH6</accession>
<dbReference type="SUPFAM" id="SSF81338">
    <property type="entry name" value="Aquaporin-like"/>
    <property type="match status" value="1"/>
</dbReference>
<keyword evidence="5" id="KW-0853">WD repeat</keyword>
<feature type="non-terminal residue" evidence="7">
    <location>
        <position position="313"/>
    </location>
</feature>
<comment type="similarity">
    <text evidence="6">Belongs to the MIP/aquaporin (TC 1.A.8) family.</text>
</comment>
<evidence type="ECO:0000313" key="8">
    <source>
        <dbReference type="Proteomes" id="UP000824469"/>
    </source>
</evidence>
<proteinExistence type="inferred from homology"/>
<keyword evidence="3" id="KW-1133">Transmembrane helix</keyword>